<feature type="region of interest" description="Disordered" evidence="1">
    <location>
        <begin position="342"/>
        <end position="391"/>
    </location>
</feature>
<feature type="region of interest" description="Disordered" evidence="1">
    <location>
        <begin position="406"/>
        <end position="447"/>
    </location>
</feature>
<reference evidence="2" key="1">
    <citation type="submission" date="2013-12" db="EMBL/GenBank/DDBJ databases">
        <authorList>
            <person name="Omoto C.K."/>
            <person name="Sibley D."/>
            <person name="Venepally P."/>
            <person name="Hadjithomas M."/>
            <person name="Karamycheva S."/>
            <person name="Brunk B."/>
            <person name="Roos D."/>
            <person name="Caler E."/>
            <person name="Lorenzi H."/>
        </authorList>
    </citation>
    <scope>NUCLEOTIDE SEQUENCE</scope>
</reference>
<sequence length="1130" mass="123259">MKGFRSQCGHGHSLERALVIAGCAVTSSGSQFPLPEGEAALEGIPSDPLEVGQKVAISTAQKIALAAGAAAGDETPAVPPPAIVVRMPNTLQMPGAQPQGIQAQGSPAQGIQNHGGVHTHGRVHNHETMHTLGGIQTHGGGHTCGGQAQRFTPMPSGTCMVAQRGATVQPSAKVQPGAIVQPGGKWFPYFGVQDTKAVGGKAVVVQERPRQRGAAGSVLSLREVLACATRATITDLVKSRQLTVNLVDRYLKRVPRWTKRLLVVRKRVLRELEALAQKPTTHQTPGQSSGRAWPVGGFGGFGQRSIFGGTGSGFGGGSFFGGGGYGGGAPSAMLTVGEDPELQADKSVSEPASAGLQNVEDKAPEGIKKSPSGRFLEQKSDPAGADLDLEEKRLDLEEKRLDLEEKHLDLEEKHPDPEEKHLDPEEKHLDPKETNTEGPGAQAGPTELSSYEEALSACPLAPKELEDLRKCAAHTLVVTERLLEEAGLKPVEMPSPAELESMMTTVLKLACPDLLDNYGDVDIWGAMIPAIVTAWRETLVESADVEARMKIFDDKWSSFTFEFQDGSPAFSRIRHRSKIVPSVAIKQKEESADMASGKEEKAPFVLSTYEQELGGCRITPQDPQQLRDFANRVVDVTYGLLKDVLVEDGGVEMPSRGEVEIMMTTILKQAGDNFKNNFGRDEIVKDMVSVMASVWLEISEELASQPMDAADLKERKMEMFGQKWMLVAFQPTMDGPQFVQVVPTSGAAPMTHGETTTPVVVVNEMSNEVDDTSGETPKVFAMTSSKVADEEVDGNIDGKKTNDPAVENNWEEQYESFLKSTDPTAETFGQPLADGWRRHSEAVGDEYRVVDRICLRDLIAQMKVSRTMGLAEEPAHQAPEEAAKEQATRWWPAGDLDRLVVLLEAMVPAGEEVIVRREFVCGTSSLEYVVDAEPSWLEPVVLDSSQFHHVEAAARLAELPSEELFGCITNIVCWHLEQSLVWKTAVEQGRILASEVSIWRDLYMSFWDDDREGSELPLTAAQKFTVLEQCVRSVTGVKTGMVSLQAVEPNGQQLYSTKLRLGRGLWSDVAKTYVNKIRREQPPRGTQELPYDLNEIFDACFQKWKADARISLSPFKRCADMYGSKFSSIC</sequence>
<gene>
    <name evidence="2" type="ORF">GNI_054740</name>
</gene>
<feature type="compositionally biased region" description="Basic and acidic residues" evidence="1">
    <location>
        <begin position="359"/>
        <end position="368"/>
    </location>
</feature>
<name>A0A023B8X9_GRENI</name>
<dbReference type="RefSeq" id="XP_011129895.1">
    <property type="nucleotide sequence ID" value="XM_011131593.1"/>
</dbReference>
<keyword evidence="3" id="KW-1185">Reference proteome</keyword>
<dbReference type="AlphaFoldDB" id="A0A023B8X9"/>
<accession>A0A023B8X9</accession>
<protein>
    <submittedName>
        <fullName evidence="2">Uncharacterized protein</fullName>
    </submittedName>
</protein>
<dbReference type="EMBL" id="AFNH02000417">
    <property type="protein sequence ID" value="EZG70675.1"/>
    <property type="molecule type" value="Genomic_DNA"/>
</dbReference>
<evidence type="ECO:0000256" key="1">
    <source>
        <dbReference type="SAM" id="MobiDB-lite"/>
    </source>
</evidence>
<proteinExistence type="predicted"/>
<dbReference type="VEuPathDB" id="CryptoDB:GNI_054740"/>
<evidence type="ECO:0000313" key="3">
    <source>
        <dbReference type="Proteomes" id="UP000019763"/>
    </source>
</evidence>
<feature type="compositionally biased region" description="Basic and acidic residues" evidence="1">
    <location>
        <begin position="406"/>
        <end position="435"/>
    </location>
</feature>
<dbReference type="Proteomes" id="UP000019763">
    <property type="component" value="Unassembled WGS sequence"/>
</dbReference>
<evidence type="ECO:0000313" key="2">
    <source>
        <dbReference type="EMBL" id="EZG70675.1"/>
    </source>
</evidence>
<dbReference type="GeneID" id="22912017"/>
<comment type="caution">
    <text evidence="2">The sequence shown here is derived from an EMBL/GenBank/DDBJ whole genome shotgun (WGS) entry which is preliminary data.</text>
</comment>
<organism evidence="2 3">
    <name type="scientific">Gregarina niphandrodes</name>
    <name type="common">Septate eugregarine</name>
    <dbReference type="NCBI Taxonomy" id="110365"/>
    <lineage>
        <taxon>Eukaryota</taxon>
        <taxon>Sar</taxon>
        <taxon>Alveolata</taxon>
        <taxon>Apicomplexa</taxon>
        <taxon>Conoidasida</taxon>
        <taxon>Gregarinasina</taxon>
        <taxon>Eugregarinorida</taxon>
        <taxon>Gregarinidae</taxon>
        <taxon>Gregarina</taxon>
    </lineage>
</organism>